<reference evidence="2" key="1">
    <citation type="submission" date="2023-01" db="EMBL/GenBank/DDBJ databases">
        <title>The chitinases involved in constricting ring structure development in the nematode-trapping fungus Drechslerella dactyloides.</title>
        <authorList>
            <person name="Wang R."/>
            <person name="Zhang L."/>
            <person name="Tang P."/>
            <person name="Li S."/>
            <person name="Liang L."/>
        </authorList>
    </citation>
    <scope>NUCLEOTIDE SEQUENCE</scope>
    <source>
        <strain evidence="2">YMF1.00031</strain>
    </source>
</reference>
<proteinExistence type="predicted"/>
<keyword evidence="3" id="KW-1185">Reference proteome</keyword>
<protein>
    <recommendedName>
        <fullName evidence="1">F-box domain-containing protein</fullName>
    </recommendedName>
</protein>
<dbReference type="Gene3D" id="1.20.1280.50">
    <property type="match status" value="1"/>
</dbReference>
<dbReference type="InterPro" id="IPR036047">
    <property type="entry name" value="F-box-like_dom_sf"/>
</dbReference>
<dbReference type="CDD" id="cd09917">
    <property type="entry name" value="F-box_SF"/>
    <property type="match status" value="1"/>
</dbReference>
<comment type="caution">
    <text evidence="2">The sequence shown here is derived from an EMBL/GenBank/DDBJ whole genome shotgun (WGS) entry which is preliminary data.</text>
</comment>
<dbReference type="SMART" id="SM00256">
    <property type="entry name" value="FBOX"/>
    <property type="match status" value="1"/>
</dbReference>
<dbReference type="Proteomes" id="UP001221413">
    <property type="component" value="Unassembled WGS sequence"/>
</dbReference>
<dbReference type="SUPFAM" id="SSF81383">
    <property type="entry name" value="F-box domain"/>
    <property type="match status" value="1"/>
</dbReference>
<accession>A0AAD6NJ65</accession>
<feature type="domain" description="F-box" evidence="1">
    <location>
        <begin position="27"/>
        <end position="68"/>
    </location>
</feature>
<evidence type="ECO:0000259" key="1">
    <source>
        <dbReference type="SMART" id="SM00256"/>
    </source>
</evidence>
<dbReference type="Pfam" id="PF00646">
    <property type="entry name" value="F-box"/>
    <property type="match status" value="1"/>
</dbReference>
<evidence type="ECO:0000313" key="2">
    <source>
        <dbReference type="EMBL" id="KAJ6260122.1"/>
    </source>
</evidence>
<dbReference type="InterPro" id="IPR001810">
    <property type="entry name" value="F-box_dom"/>
</dbReference>
<name>A0AAD6NJ65_DREDA</name>
<dbReference type="EMBL" id="JAQGDS010000005">
    <property type="protein sequence ID" value="KAJ6260122.1"/>
    <property type="molecule type" value="Genomic_DNA"/>
</dbReference>
<dbReference type="AlphaFoldDB" id="A0AAD6NJ65"/>
<organism evidence="2 3">
    <name type="scientific">Drechslerella dactyloides</name>
    <name type="common">Nematode-trapping fungus</name>
    <name type="synonym">Arthrobotrys dactyloides</name>
    <dbReference type="NCBI Taxonomy" id="74499"/>
    <lineage>
        <taxon>Eukaryota</taxon>
        <taxon>Fungi</taxon>
        <taxon>Dikarya</taxon>
        <taxon>Ascomycota</taxon>
        <taxon>Pezizomycotina</taxon>
        <taxon>Orbiliomycetes</taxon>
        <taxon>Orbiliales</taxon>
        <taxon>Orbiliaceae</taxon>
        <taxon>Drechslerella</taxon>
    </lineage>
</organism>
<sequence length="309" mass="34858">MAEAPSTDHVSSMSIPTATPQTDISCLPLELHSEILNCLDHWIHLLSASQVCQSWRHLLKARVHLPSFYQPVHAILPLEKAPGGYHPFQPVIFGTPIPSLSTTYDHSRHALLQDCAIAYRRCPKTGDPQLKVHPGKNIGFFDRDTLAYYPDSTVTEPMKFYDCSYLSLLASPIVIDPRPLAQKTLIWLQIARLCSTTIYAMMRADGEYLQLGKVLDLILERYTQCLELECMSCAAKFPRNADGTLKDAYGDFAGGLDIVERKWSPGWWEKAAYDNFARQCRQFGIIIKEDESMRLVGRIVLTVSPGETW</sequence>
<evidence type="ECO:0000313" key="3">
    <source>
        <dbReference type="Proteomes" id="UP001221413"/>
    </source>
</evidence>
<gene>
    <name evidence="2" type="ORF">Dda_4343</name>
</gene>